<accession>A0A921QHR2</accession>
<dbReference type="Proteomes" id="UP000807115">
    <property type="component" value="Chromosome 8"/>
</dbReference>
<comment type="caution">
    <text evidence="2">The sequence shown here is derived from an EMBL/GenBank/DDBJ whole genome shotgun (WGS) entry which is preliminary data.</text>
</comment>
<name>A0A921QHR2_SORBI</name>
<evidence type="ECO:0000313" key="3">
    <source>
        <dbReference type="Proteomes" id="UP000807115"/>
    </source>
</evidence>
<organism evidence="2 3">
    <name type="scientific">Sorghum bicolor</name>
    <name type="common">Sorghum</name>
    <name type="synonym">Sorghum vulgare</name>
    <dbReference type="NCBI Taxonomy" id="4558"/>
    <lineage>
        <taxon>Eukaryota</taxon>
        <taxon>Viridiplantae</taxon>
        <taxon>Streptophyta</taxon>
        <taxon>Embryophyta</taxon>
        <taxon>Tracheophyta</taxon>
        <taxon>Spermatophyta</taxon>
        <taxon>Magnoliopsida</taxon>
        <taxon>Liliopsida</taxon>
        <taxon>Poales</taxon>
        <taxon>Poaceae</taxon>
        <taxon>PACMAD clade</taxon>
        <taxon>Panicoideae</taxon>
        <taxon>Andropogonodae</taxon>
        <taxon>Andropogoneae</taxon>
        <taxon>Sorghinae</taxon>
        <taxon>Sorghum</taxon>
    </lineage>
</organism>
<dbReference type="EMBL" id="CM027687">
    <property type="protein sequence ID" value="KAG0520716.1"/>
    <property type="molecule type" value="Genomic_DNA"/>
</dbReference>
<evidence type="ECO:0000313" key="2">
    <source>
        <dbReference type="EMBL" id="KAG0520716.1"/>
    </source>
</evidence>
<sequence length="118" mass="12857">MCEDREAGSCCLGMMAMSAAAICVDGRPPAPSWNAQGLIGSRCLGMTCMVAILCLLHLLLGLELCLWSCALTLLSSSWADGIAYYRRELPCQKVVTYRQGAFEEGNTGEALIMLQKWF</sequence>
<keyword evidence="1" id="KW-0812">Transmembrane</keyword>
<proteinExistence type="predicted"/>
<dbReference type="AlphaFoldDB" id="A0A921QHR2"/>
<keyword evidence="1" id="KW-0472">Membrane</keyword>
<reference evidence="2" key="1">
    <citation type="journal article" date="2019" name="BMC Genomics">
        <title>A new reference genome for Sorghum bicolor reveals high levels of sequence similarity between sweet and grain genotypes: implications for the genetics of sugar metabolism.</title>
        <authorList>
            <person name="Cooper E.A."/>
            <person name="Brenton Z.W."/>
            <person name="Flinn B.S."/>
            <person name="Jenkins J."/>
            <person name="Shu S."/>
            <person name="Flowers D."/>
            <person name="Luo F."/>
            <person name="Wang Y."/>
            <person name="Xia P."/>
            <person name="Barry K."/>
            <person name="Daum C."/>
            <person name="Lipzen A."/>
            <person name="Yoshinaga Y."/>
            <person name="Schmutz J."/>
            <person name="Saski C."/>
            <person name="Vermerris W."/>
            <person name="Kresovich S."/>
        </authorList>
    </citation>
    <scope>NUCLEOTIDE SEQUENCE</scope>
</reference>
<protein>
    <submittedName>
        <fullName evidence="2">Uncharacterized protein</fullName>
    </submittedName>
</protein>
<gene>
    <name evidence="2" type="ORF">BDA96_08G098300</name>
</gene>
<feature type="transmembrane region" description="Helical" evidence="1">
    <location>
        <begin position="44"/>
        <end position="67"/>
    </location>
</feature>
<evidence type="ECO:0000256" key="1">
    <source>
        <dbReference type="SAM" id="Phobius"/>
    </source>
</evidence>
<keyword evidence="1" id="KW-1133">Transmembrane helix</keyword>
<reference evidence="2" key="2">
    <citation type="submission" date="2020-10" db="EMBL/GenBank/DDBJ databases">
        <authorList>
            <person name="Cooper E.A."/>
            <person name="Brenton Z.W."/>
            <person name="Flinn B.S."/>
            <person name="Jenkins J."/>
            <person name="Shu S."/>
            <person name="Flowers D."/>
            <person name="Luo F."/>
            <person name="Wang Y."/>
            <person name="Xia P."/>
            <person name="Barry K."/>
            <person name="Daum C."/>
            <person name="Lipzen A."/>
            <person name="Yoshinaga Y."/>
            <person name="Schmutz J."/>
            <person name="Saski C."/>
            <person name="Vermerris W."/>
            <person name="Kresovich S."/>
        </authorList>
    </citation>
    <scope>NUCLEOTIDE SEQUENCE</scope>
</reference>